<dbReference type="SUPFAM" id="SSF56672">
    <property type="entry name" value="DNA/RNA polymerases"/>
    <property type="match status" value="1"/>
</dbReference>
<dbReference type="PANTHER" id="PTHR11439:SF500">
    <property type="entry name" value="RNA-DIRECTED DNA POLYMERASE"/>
    <property type="match status" value="1"/>
</dbReference>
<dbReference type="RefSeq" id="XP_018820561.1">
    <property type="nucleotide sequence ID" value="XM_018965016.1"/>
</dbReference>
<dbReference type="Proteomes" id="UP000235220">
    <property type="component" value="Chromosome 3"/>
</dbReference>
<dbReference type="PANTHER" id="PTHR11439">
    <property type="entry name" value="GAG-POL-RELATED RETROTRANSPOSON"/>
    <property type="match status" value="1"/>
</dbReference>
<name>A0A2I4EMD6_JUGRE</name>
<sequence length="133" mass="14924">MHNPNSTHWTAAKRVLRYLKGTIEIGLWYTKGDSHLQAFCDADWADDPDDRRSTTGFAVFIGSCLISWSAKKQSVVARSSTEAEYRALAMVTTEVYWVLMLLKQLQITIPTSPTIWCDNSDAIALASNPVFHT</sequence>
<gene>
    <name evidence="2" type="primary">LOC108990902</name>
</gene>
<protein>
    <submittedName>
        <fullName evidence="2">Uncharacterized mitochondrial protein AtMg00810-like</fullName>
    </submittedName>
</protein>
<dbReference type="OrthoDB" id="1717466at2759"/>
<dbReference type="AlphaFoldDB" id="A0A2I4EMD6"/>
<keyword evidence="1" id="KW-1185">Reference proteome</keyword>
<dbReference type="InterPro" id="IPR043502">
    <property type="entry name" value="DNA/RNA_pol_sf"/>
</dbReference>
<proteinExistence type="predicted"/>
<evidence type="ECO:0000313" key="2">
    <source>
        <dbReference type="RefSeq" id="XP_018820561.1"/>
    </source>
</evidence>
<dbReference type="STRING" id="51240.A0A2I4EMD6"/>
<organism evidence="1 2">
    <name type="scientific">Juglans regia</name>
    <name type="common">English walnut</name>
    <dbReference type="NCBI Taxonomy" id="51240"/>
    <lineage>
        <taxon>Eukaryota</taxon>
        <taxon>Viridiplantae</taxon>
        <taxon>Streptophyta</taxon>
        <taxon>Embryophyta</taxon>
        <taxon>Tracheophyta</taxon>
        <taxon>Spermatophyta</taxon>
        <taxon>Magnoliopsida</taxon>
        <taxon>eudicotyledons</taxon>
        <taxon>Gunneridae</taxon>
        <taxon>Pentapetalae</taxon>
        <taxon>rosids</taxon>
        <taxon>fabids</taxon>
        <taxon>Fagales</taxon>
        <taxon>Juglandaceae</taxon>
        <taxon>Juglans</taxon>
    </lineage>
</organism>
<reference evidence="2" key="1">
    <citation type="submission" date="2025-08" db="UniProtKB">
        <authorList>
            <consortium name="RefSeq"/>
        </authorList>
    </citation>
    <scope>IDENTIFICATION</scope>
    <source>
        <tissue evidence="2">Leaves</tissue>
    </source>
</reference>
<dbReference type="Gramene" id="Jr03_21330_p1">
    <property type="protein sequence ID" value="cds.Jr03_21330_p1"/>
    <property type="gene ID" value="Jr03_21330"/>
</dbReference>
<dbReference type="KEGG" id="jre:108990902"/>
<accession>A0A2I4EMD6</accession>
<dbReference type="GeneID" id="108990902"/>
<evidence type="ECO:0000313" key="1">
    <source>
        <dbReference type="Proteomes" id="UP000235220"/>
    </source>
</evidence>
<dbReference type="CDD" id="cd09272">
    <property type="entry name" value="RNase_HI_RT_Ty1"/>
    <property type="match status" value="1"/>
</dbReference>